<evidence type="ECO:0000313" key="2">
    <source>
        <dbReference type="EMBL" id="KAK4880220.1"/>
    </source>
</evidence>
<evidence type="ECO:0000259" key="1">
    <source>
        <dbReference type="Pfam" id="PF01266"/>
    </source>
</evidence>
<name>A0AAN7Q536_9COLE</name>
<dbReference type="InterPro" id="IPR006076">
    <property type="entry name" value="FAD-dep_OxRdtase"/>
</dbReference>
<dbReference type="PANTHER" id="PTHR13847:SF282">
    <property type="entry name" value="LETHAL (2) 37BB"/>
    <property type="match status" value="1"/>
</dbReference>
<accession>A0AAN7Q536</accession>
<dbReference type="SUPFAM" id="SSF51905">
    <property type="entry name" value="FAD/NAD(P)-binding domain"/>
    <property type="match status" value="1"/>
</dbReference>
<feature type="domain" description="FAD dependent oxidoreductase" evidence="1">
    <location>
        <begin position="68"/>
        <end position="451"/>
    </location>
</feature>
<dbReference type="Pfam" id="PF01266">
    <property type="entry name" value="DAO"/>
    <property type="match status" value="1"/>
</dbReference>
<keyword evidence="3" id="KW-1185">Reference proteome</keyword>
<evidence type="ECO:0000313" key="3">
    <source>
        <dbReference type="Proteomes" id="UP001353858"/>
    </source>
</evidence>
<dbReference type="Gene3D" id="3.30.9.10">
    <property type="entry name" value="D-Amino Acid Oxidase, subunit A, domain 2"/>
    <property type="match status" value="1"/>
</dbReference>
<protein>
    <recommendedName>
        <fullName evidence="1">FAD dependent oxidoreductase domain-containing protein</fullName>
    </recommendedName>
</protein>
<dbReference type="EMBL" id="JARPUR010000003">
    <property type="protein sequence ID" value="KAK4880220.1"/>
    <property type="molecule type" value="Genomic_DNA"/>
</dbReference>
<dbReference type="Gene3D" id="3.50.50.60">
    <property type="entry name" value="FAD/NAD(P)-binding domain"/>
    <property type="match status" value="1"/>
</dbReference>
<proteinExistence type="predicted"/>
<organism evidence="2 3">
    <name type="scientific">Aquatica leii</name>
    <dbReference type="NCBI Taxonomy" id="1421715"/>
    <lineage>
        <taxon>Eukaryota</taxon>
        <taxon>Metazoa</taxon>
        <taxon>Ecdysozoa</taxon>
        <taxon>Arthropoda</taxon>
        <taxon>Hexapoda</taxon>
        <taxon>Insecta</taxon>
        <taxon>Pterygota</taxon>
        <taxon>Neoptera</taxon>
        <taxon>Endopterygota</taxon>
        <taxon>Coleoptera</taxon>
        <taxon>Polyphaga</taxon>
        <taxon>Elateriformia</taxon>
        <taxon>Elateroidea</taxon>
        <taxon>Lampyridae</taxon>
        <taxon>Luciolinae</taxon>
        <taxon>Aquatica</taxon>
    </lineage>
</organism>
<reference evidence="3" key="1">
    <citation type="submission" date="2023-01" db="EMBL/GenBank/DDBJ databases">
        <title>Key to firefly adult light organ development and bioluminescence: homeobox transcription factors regulate luciferase expression and transportation to peroxisome.</title>
        <authorList>
            <person name="Fu X."/>
        </authorList>
    </citation>
    <scope>NUCLEOTIDE SEQUENCE [LARGE SCALE GENOMIC DNA]</scope>
</reference>
<dbReference type="GO" id="GO:0032981">
    <property type="term" value="P:mitochondrial respiratory chain complex I assembly"/>
    <property type="evidence" value="ECO:0007669"/>
    <property type="project" value="TreeGrafter"/>
</dbReference>
<sequence>MFRKEFYSVCKKFVLNRRIHTSVVSCDNVENFEHPLKRTVRVLAQDFQRIVRKANKFTSDGIFPTHADIVIIGGAAIGSSIAYFLKHKTGLTGLRVVVIEKDNTYSQCSTVLSLGGLRQQFSLAENIQMSLFGAEFLRTLKHRFGPDADVHFTPNGYLMLATEHGAQQLLDNAKLQKHLGAINTVLNKDDLKQRFPWLNVDDVEVGCFGLEKEGWFDPWALLTILKRGAINLGAEYIQGEAVGFSFKTQQDIYMDGALTGSYEGLDAVQIKLPDGETKSIKFAYCVIAAGAESGKIAKLAKVGCGPEMLTVPLPVERRKRYVYCFDCQGEPPGLNTPLTVDYTGAYFRREGLGGSFLAGLSPPPEEEPDVLNLDVDHQYFDDKLWPLLAHRVPAFNSIKVRSAWGGYYDFNAFDENGIIGPHPYYYNLYFATGFSGHGIQQSPAVGRAIAEHIVDGRFQTLDLTRLGFDRLLLDKPMYEVCIV</sequence>
<dbReference type="PANTHER" id="PTHR13847">
    <property type="entry name" value="SARCOSINE DEHYDROGENASE-RELATED"/>
    <property type="match status" value="1"/>
</dbReference>
<dbReference type="InterPro" id="IPR036188">
    <property type="entry name" value="FAD/NAD-bd_sf"/>
</dbReference>
<dbReference type="Proteomes" id="UP001353858">
    <property type="component" value="Unassembled WGS sequence"/>
</dbReference>
<dbReference type="AlphaFoldDB" id="A0AAN7Q536"/>
<dbReference type="GO" id="GO:0005739">
    <property type="term" value="C:mitochondrion"/>
    <property type="evidence" value="ECO:0007669"/>
    <property type="project" value="GOC"/>
</dbReference>
<comment type="caution">
    <text evidence="2">The sequence shown here is derived from an EMBL/GenBank/DDBJ whole genome shotgun (WGS) entry which is preliminary data.</text>
</comment>
<gene>
    <name evidence="2" type="ORF">RN001_008366</name>
</gene>